<proteinExistence type="predicted"/>
<accession>A0A821JPP7</accession>
<reference evidence="1" key="1">
    <citation type="submission" date="2021-02" db="EMBL/GenBank/DDBJ databases">
        <authorList>
            <person name="Nowell W R."/>
        </authorList>
    </citation>
    <scope>NUCLEOTIDE SEQUENCE</scope>
</reference>
<name>A0A821JPP7_9BILA</name>
<dbReference type="EMBL" id="CAJOBP010037362">
    <property type="protein sequence ID" value="CAF4726054.1"/>
    <property type="molecule type" value="Genomic_DNA"/>
</dbReference>
<evidence type="ECO:0000313" key="1">
    <source>
        <dbReference type="EMBL" id="CAF4726054.1"/>
    </source>
</evidence>
<keyword evidence="2" id="KW-1185">Reference proteome</keyword>
<protein>
    <submittedName>
        <fullName evidence="1">Uncharacterized protein</fullName>
    </submittedName>
</protein>
<gene>
    <name evidence="1" type="ORF">UJA718_LOCUS37515</name>
</gene>
<dbReference type="AlphaFoldDB" id="A0A821JPP7"/>
<organism evidence="1 2">
    <name type="scientific">Rotaria socialis</name>
    <dbReference type="NCBI Taxonomy" id="392032"/>
    <lineage>
        <taxon>Eukaryota</taxon>
        <taxon>Metazoa</taxon>
        <taxon>Spiralia</taxon>
        <taxon>Gnathifera</taxon>
        <taxon>Rotifera</taxon>
        <taxon>Eurotatoria</taxon>
        <taxon>Bdelloidea</taxon>
        <taxon>Philodinida</taxon>
        <taxon>Philodinidae</taxon>
        <taxon>Rotaria</taxon>
    </lineage>
</organism>
<evidence type="ECO:0000313" key="2">
    <source>
        <dbReference type="Proteomes" id="UP000663873"/>
    </source>
</evidence>
<dbReference type="Proteomes" id="UP000663873">
    <property type="component" value="Unassembled WGS sequence"/>
</dbReference>
<comment type="caution">
    <text evidence="1">The sequence shown here is derived from an EMBL/GenBank/DDBJ whole genome shotgun (WGS) entry which is preliminary data.</text>
</comment>
<sequence length="192" mass="22265">MSRNLLQNAVQIQFGVPTTVLPNVFIVELPDRQEICLMFATHIGVYRWILKYPIGSNNTQSDQSQSILADITDDYLINRNHFYRHELQSYSQVTCAYTNDHLIYALYNEMETIILRFDNQDYLNSPQQLTYPKRQSGGLFNFLWNPNKSLSSNQQTQPFIAGQTTIIYSNMTMTIILYDNGLLRFLSDQVSS</sequence>